<feature type="domain" description="Methyltransferase type 11" evidence="2">
    <location>
        <begin position="75"/>
        <end position="173"/>
    </location>
</feature>
<sequence length="284" mass="32471">MTNLSLATTSEITSAVEAAVDYYDGTADEIYRSIWGSSMHLGLFKTQEEALPTAMQRAKDTMIDGIALHKESKVLEVGCGFGTLARQLARSFDCSILATNISSRQLDRAAELTKAEGLDDKVRFEKCDYHHLPYENNSFEVYWSQESFLHAGDRMRVLNEAHRVLEPFGLLAFSEITLRRSTPPALREKILKRVKTPSMWSKYEYEVKLKEADFQVEKWDDWSENVSRTYGWALKQLERKKSEILPRIGQTAYDNAREGMELWQRAAEDGYLGWIHVIGAATNK</sequence>
<proteinExistence type="predicted"/>
<dbReference type="Gene3D" id="3.40.50.150">
    <property type="entry name" value="Vaccinia Virus protein VP39"/>
    <property type="match status" value="1"/>
</dbReference>
<dbReference type="CDD" id="cd02440">
    <property type="entry name" value="AdoMet_MTases"/>
    <property type="match status" value="1"/>
</dbReference>
<keyword evidence="3" id="KW-0489">Methyltransferase</keyword>
<evidence type="ECO:0000256" key="1">
    <source>
        <dbReference type="ARBA" id="ARBA00022679"/>
    </source>
</evidence>
<evidence type="ECO:0000259" key="2">
    <source>
        <dbReference type="Pfam" id="PF08241"/>
    </source>
</evidence>
<evidence type="ECO:0000313" key="4">
    <source>
        <dbReference type="Proteomes" id="UP000231658"/>
    </source>
</evidence>
<dbReference type="SUPFAM" id="SSF53335">
    <property type="entry name" value="S-adenosyl-L-methionine-dependent methyltransferases"/>
    <property type="match status" value="1"/>
</dbReference>
<dbReference type="GO" id="GO:0008757">
    <property type="term" value="F:S-adenosylmethionine-dependent methyltransferase activity"/>
    <property type="evidence" value="ECO:0007669"/>
    <property type="project" value="InterPro"/>
</dbReference>
<dbReference type="OrthoDB" id="7856199at2"/>
<dbReference type="PANTHER" id="PTHR44068">
    <property type="entry name" value="ZGC:194242"/>
    <property type="match status" value="1"/>
</dbReference>
<keyword evidence="1 3" id="KW-0808">Transferase</keyword>
<dbReference type="Pfam" id="PF08241">
    <property type="entry name" value="Methyltransf_11"/>
    <property type="match status" value="1"/>
</dbReference>
<protein>
    <submittedName>
        <fullName evidence="3">Putative sarcosine-dimethylglycine methyltransferase</fullName>
    </submittedName>
</protein>
<name>A0A1C3RKA4_9PROT</name>
<dbReference type="RefSeq" id="WP_069189685.1">
    <property type="nucleotide sequence ID" value="NZ_FLYE01000045.1"/>
</dbReference>
<accession>A0A1C3RKA4</accession>
<dbReference type="InterPro" id="IPR013216">
    <property type="entry name" value="Methyltransf_11"/>
</dbReference>
<organism evidence="3 4">
    <name type="scientific">Candidatus Terasakiella magnetica</name>
    <dbReference type="NCBI Taxonomy" id="1867952"/>
    <lineage>
        <taxon>Bacteria</taxon>
        <taxon>Pseudomonadati</taxon>
        <taxon>Pseudomonadota</taxon>
        <taxon>Alphaproteobacteria</taxon>
        <taxon>Rhodospirillales</taxon>
        <taxon>Terasakiellaceae</taxon>
        <taxon>Terasakiella</taxon>
    </lineage>
</organism>
<dbReference type="STRING" id="1867952.MTBPR1_60189"/>
<dbReference type="GO" id="GO:0032259">
    <property type="term" value="P:methylation"/>
    <property type="evidence" value="ECO:0007669"/>
    <property type="project" value="UniProtKB-KW"/>
</dbReference>
<dbReference type="Proteomes" id="UP000231658">
    <property type="component" value="Unassembled WGS sequence"/>
</dbReference>
<dbReference type="InterPro" id="IPR050447">
    <property type="entry name" value="Erg6_SMT_methyltransf"/>
</dbReference>
<dbReference type="AlphaFoldDB" id="A0A1C3RKA4"/>
<dbReference type="EMBL" id="FLYE01000045">
    <property type="protein sequence ID" value="SCA57676.1"/>
    <property type="molecule type" value="Genomic_DNA"/>
</dbReference>
<gene>
    <name evidence="3" type="ORF">MTBPR1_60189</name>
</gene>
<dbReference type="InterPro" id="IPR029063">
    <property type="entry name" value="SAM-dependent_MTases_sf"/>
</dbReference>
<dbReference type="PANTHER" id="PTHR44068:SF11">
    <property type="entry name" value="GERANYL DIPHOSPHATE 2-C-METHYLTRANSFERASE"/>
    <property type="match status" value="1"/>
</dbReference>
<keyword evidence="4" id="KW-1185">Reference proteome</keyword>
<evidence type="ECO:0000313" key="3">
    <source>
        <dbReference type="EMBL" id="SCA57676.1"/>
    </source>
</evidence>
<reference evidence="3 4" key="1">
    <citation type="submission" date="2016-07" db="EMBL/GenBank/DDBJ databases">
        <authorList>
            <person name="Lefevre C.T."/>
        </authorList>
    </citation>
    <scope>NUCLEOTIDE SEQUENCE [LARGE SCALE GENOMIC DNA]</scope>
    <source>
        <strain evidence="3">PR1</strain>
    </source>
</reference>